<feature type="compositionally biased region" description="Basic and acidic residues" evidence="1">
    <location>
        <begin position="154"/>
        <end position="167"/>
    </location>
</feature>
<reference evidence="3" key="1">
    <citation type="submission" date="2021-05" db="EMBL/GenBank/DDBJ databases">
        <authorList>
            <person name="Alioto T."/>
            <person name="Alioto T."/>
            <person name="Gomez Garrido J."/>
        </authorList>
    </citation>
    <scope>NUCLEOTIDE SEQUENCE</scope>
</reference>
<evidence type="ECO:0000259" key="2">
    <source>
        <dbReference type="PROSITE" id="PS51504"/>
    </source>
</evidence>
<dbReference type="Gene3D" id="1.10.10.10">
    <property type="entry name" value="Winged helix-like DNA-binding domain superfamily/Winged helix DNA-binding domain"/>
    <property type="match status" value="1"/>
</dbReference>
<protein>
    <submittedName>
        <fullName evidence="3">(northern house mosquito) hypothetical protein</fullName>
    </submittedName>
</protein>
<dbReference type="InterPro" id="IPR005818">
    <property type="entry name" value="Histone_H1/H5_H15"/>
</dbReference>
<sequence>MLTKIVAALIKSELKERVMKTKGMAIVPSISNWIESKWVDKPAKHLLRSSVERGIQNGVLERPNNARTGLNGSIKIHPKFAKLLAERGTSGDNPKEVANAITAFNKRSPSPEPEAPKPKKKAAAATVKKPKADFPVAKKKPAAGAGTGKKRPAKAQEDEPKAKKAKK</sequence>
<dbReference type="PROSITE" id="PS51504">
    <property type="entry name" value="H15"/>
    <property type="match status" value="1"/>
</dbReference>
<dbReference type="AlphaFoldDB" id="A0A8D8B420"/>
<feature type="domain" description="H15" evidence="2">
    <location>
        <begin position="1"/>
        <end position="78"/>
    </location>
</feature>
<dbReference type="GO" id="GO:0000786">
    <property type="term" value="C:nucleosome"/>
    <property type="evidence" value="ECO:0007669"/>
    <property type="project" value="InterPro"/>
</dbReference>
<dbReference type="GO" id="GO:0003677">
    <property type="term" value="F:DNA binding"/>
    <property type="evidence" value="ECO:0007669"/>
    <property type="project" value="InterPro"/>
</dbReference>
<dbReference type="Pfam" id="PF00538">
    <property type="entry name" value="Linker_histone"/>
    <property type="match status" value="1"/>
</dbReference>
<evidence type="ECO:0000256" key="1">
    <source>
        <dbReference type="SAM" id="MobiDB-lite"/>
    </source>
</evidence>
<name>A0A8D8B420_CULPI</name>
<organism evidence="3">
    <name type="scientific">Culex pipiens</name>
    <name type="common">House mosquito</name>
    <dbReference type="NCBI Taxonomy" id="7175"/>
    <lineage>
        <taxon>Eukaryota</taxon>
        <taxon>Metazoa</taxon>
        <taxon>Ecdysozoa</taxon>
        <taxon>Arthropoda</taxon>
        <taxon>Hexapoda</taxon>
        <taxon>Insecta</taxon>
        <taxon>Pterygota</taxon>
        <taxon>Neoptera</taxon>
        <taxon>Endopterygota</taxon>
        <taxon>Diptera</taxon>
        <taxon>Nematocera</taxon>
        <taxon>Culicoidea</taxon>
        <taxon>Culicidae</taxon>
        <taxon>Culicinae</taxon>
        <taxon>Culicini</taxon>
        <taxon>Culex</taxon>
        <taxon>Culex</taxon>
    </lineage>
</organism>
<dbReference type="GO" id="GO:0006334">
    <property type="term" value="P:nucleosome assembly"/>
    <property type="evidence" value="ECO:0007669"/>
    <property type="project" value="InterPro"/>
</dbReference>
<dbReference type="InterPro" id="IPR036388">
    <property type="entry name" value="WH-like_DNA-bd_sf"/>
</dbReference>
<feature type="region of interest" description="Disordered" evidence="1">
    <location>
        <begin position="103"/>
        <end position="167"/>
    </location>
</feature>
<accession>A0A8D8B420</accession>
<proteinExistence type="predicted"/>
<dbReference type="EMBL" id="HBUE01061877">
    <property type="protein sequence ID" value="CAG6468999.1"/>
    <property type="molecule type" value="Transcribed_RNA"/>
</dbReference>
<evidence type="ECO:0000313" key="3">
    <source>
        <dbReference type="EMBL" id="CAG6468999.1"/>
    </source>
</evidence>